<accession>A0ACC3TZK3</accession>
<comment type="caution">
    <text evidence="1">The sequence shown here is derived from an EMBL/GenBank/DDBJ whole genome shotgun (WGS) entry which is preliminary data.</text>
</comment>
<evidence type="ECO:0000313" key="2">
    <source>
        <dbReference type="Proteomes" id="UP001489719"/>
    </source>
</evidence>
<gene>
    <name evidence="1" type="ORF">V1517DRAFT_312223</name>
</gene>
<organism evidence="1 2">
    <name type="scientific">Lipomyces orientalis</name>
    <dbReference type="NCBI Taxonomy" id="1233043"/>
    <lineage>
        <taxon>Eukaryota</taxon>
        <taxon>Fungi</taxon>
        <taxon>Dikarya</taxon>
        <taxon>Ascomycota</taxon>
        <taxon>Saccharomycotina</taxon>
        <taxon>Lipomycetes</taxon>
        <taxon>Lipomycetales</taxon>
        <taxon>Lipomycetaceae</taxon>
        <taxon>Lipomyces</taxon>
    </lineage>
</organism>
<name>A0ACC3TZK3_9ASCO</name>
<keyword evidence="2" id="KW-1185">Reference proteome</keyword>
<dbReference type="EMBL" id="MU970035">
    <property type="protein sequence ID" value="KAK9326250.1"/>
    <property type="molecule type" value="Genomic_DNA"/>
</dbReference>
<sequence>MSMEFSELVAAPRELGKLCRPTASGDGKFIATVSKAPGLPANGALPQFKLVIRSLRSLMIKKQLQLPPGFIPKIVKWYQSAAIGLSIDESSEQQLDDEVHRIFAANDEGEVRIWDLDGMSEGVTNGIDDLKSVVVIRQVNWGSNVSIRNVEWGRSPDEILVFSDYQVALAVWSLVGKESVEIYHPKYYTAKGFSFQPGTRHLAVLTRPVSEDIISLYGGPVSELETLSTFGLSDFYDAKGFKWSPDGRWIAAYDTITNFQVGIYTPSGGLYRVFAMHDIGLGVHSIEWSPGGNLLAVASYDGVVRCLNTLTFTPTVILRHSHSINTKERIVFVEQPVKGKEGRAKYQRAKNYPVSPPKLLSSLTDAPPKTGFSIVKFNKDGTLLATRFDLIPTTLWIWSLRTMTPLAVLVHVRKIKSVEWHPQKSHLLLITCANSQSKDDEAYENYDLADVGNDNDCCVYVWNAEWRNSYALSVPRVGSAFASVTHSTWIRLEPDVDDSGDEQTLDDDSKLALRAKLLLCDRGSFTVGYLDDEQEPEDDDTKVQRLIDGVQQQEWAEFTTTSYIEDTFAMVDQRRRVIKAV</sequence>
<dbReference type="Proteomes" id="UP001489719">
    <property type="component" value="Unassembled WGS sequence"/>
</dbReference>
<protein>
    <submittedName>
        <fullName evidence="1">Uncharacterized protein</fullName>
    </submittedName>
</protein>
<evidence type="ECO:0000313" key="1">
    <source>
        <dbReference type="EMBL" id="KAK9326250.1"/>
    </source>
</evidence>
<proteinExistence type="predicted"/>
<reference evidence="2" key="1">
    <citation type="journal article" date="2024" name="Front. Bioeng. Biotechnol.">
        <title>Genome-scale model development and genomic sequencing of the oleaginous clade Lipomyces.</title>
        <authorList>
            <person name="Czajka J.J."/>
            <person name="Han Y."/>
            <person name="Kim J."/>
            <person name="Mondo S.J."/>
            <person name="Hofstad B.A."/>
            <person name="Robles A."/>
            <person name="Haridas S."/>
            <person name="Riley R."/>
            <person name="LaButti K."/>
            <person name="Pangilinan J."/>
            <person name="Andreopoulos W."/>
            <person name="Lipzen A."/>
            <person name="Yan J."/>
            <person name="Wang M."/>
            <person name="Ng V."/>
            <person name="Grigoriev I.V."/>
            <person name="Spatafora J.W."/>
            <person name="Magnuson J.K."/>
            <person name="Baker S.E."/>
            <person name="Pomraning K.R."/>
        </authorList>
    </citation>
    <scope>NUCLEOTIDE SEQUENCE [LARGE SCALE GENOMIC DNA]</scope>
    <source>
        <strain evidence="2">CBS 10300</strain>
    </source>
</reference>